<dbReference type="PROSITE" id="PS00086">
    <property type="entry name" value="CYTOCHROME_P450"/>
    <property type="match status" value="1"/>
</dbReference>
<keyword evidence="4" id="KW-1185">Reference proteome</keyword>
<evidence type="ECO:0000313" key="4">
    <source>
        <dbReference type="Proteomes" id="UP001500449"/>
    </source>
</evidence>
<dbReference type="InterPro" id="IPR002397">
    <property type="entry name" value="Cyt_P450_B"/>
</dbReference>
<dbReference type="PRINTS" id="PR00359">
    <property type="entry name" value="BP450"/>
</dbReference>
<dbReference type="PANTHER" id="PTHR46696:SF6">
    <property type="entry name" value="P450, PUTATIVE (EUROFUNG)-RELATED"/>
    <property type="match status" value="1"/>
</dbReference>
<keyword evidence="2" id="KW-0408">Iron</keyword>
<name>A0ABN2NJH7_9PSEU</name>
<evidence type="ECO:0000313" key="3">
    <source>
        <dbReference type="EMBL" id="GAA1872009.1"/>
    </source>
</evidence>
<dbReference type="Gene3D" id="1.10.630.10">
    <property type="entry name" value="Cytochrome P450"/>
    <property type="match status" value="1"/>
</dbReference>
<comment type="similarity">
    <text evidence="1 2">Belongs to the cytochrome P450 family.</text>
</comment>
<dbReference type="PANTHER" id="PTHR46696">
    <property type="entry name" value="P450, PUTATIVE (EUROFUNG)-RELATED"/>
    <property type="match status" value="1"/>
</dbReference>
<dbReference type="InterPro" id="IPR017972">
    <property type="entry name" value="Cyt_P450_CS"/>
</dbReference>
<evidence type="ECO:0000256" key="1">
    <source>
        <dbReference type="ARBA" id="ARBA00010617"/>
    </source>
</evidence>
<proteinExistence type="inferred from homology"/>
<sequence length="403" mass="45078">MARSTESVEQNFDHNAPDFTETMRDRLADLRQKCPVMHSTAHDGFWVLSKHEDIVTALRDPGTYSSAKGIFIPRPVGQAVYGLPTESDEPDHSHYRRPLWKFLTPAAVRLYEPLVRRTVTELINEIIESGKADALEDLAKPLPAQITGQFFGYTAAEGRRIFELISTLTAESFGDKDQAREAATELLALFQRSLDEARKNPGDDVSSAIVTYDVDGRTFSDQECLGLLRSSIGGALATTVAAIGYAVYLLWKYPEQRRLLVEDPDLSSSAVEEILRMESPVYAVGRTVLQETEVDGLVIEPNERALLVYDSANYDPDAFDEPEEFRIDRPNNTHLAFGMGIHRCLGQHLARLEIRVVIEELVRRIPEYRVVGEPKFSAVAGVLTPVDLHIEFEPGERVPLPEA</sequence>
<comment type="caution">
    <text evidence="3">The sequence shown here is derived from an EMBL/GenBank/DDBJ whole genome shotgun (WGS) entry which is preliminary data.</text>
</comment>
<dbReference type="Proteomes" id="UP001500449">
    <property type="component" value="Unassembled WGS sequence"/>
</dbReference>
<gene>
    <name evidence="3" type="ORF">GCM10009836_61140</name>
</gene>
<reference evidence="3 4" key="1">
    <citation type="journal article" date="2019" name="Int. J. Syst. Evol. Microbiol.">
        <title>The Global Catalogue of Microorganisms (GCM) 10K type strain sequencing project: providing services to taxonomists for standard genome sequencing and annotation.</title>
        <authorList>
            <consortium name="The Broad Institute Genomics Platform"/>
            <consortium name="The Broad Institute Genome Sequencing Center for Infectious Disease"/>
            <person name="Wu L."/>
            <person name="Ma J."/>
        </authorList>
    </citation>
    <scope>NUCLEOTIDE SEQUENCE [LARGE SCALE GENOMIC DNA]</scope>
    <source>
        <strain evidence="3 4">JCM 16009</strain>
    </source>
</reference>
<dbReference type="EMBL" id="BAAAQK010000025">
    <property type="protein sequence ID" value="GAA1872009.1"/>
    <property type="molecule type" value="Genomic_DNA"/>
</dbReference>
<dbReference type="PRINTS" id="PR00385">
    <property type="entry name" value="P450"/>
</dbReference>
<dbReference type="RefSeq" id="WP_344424948.1">
    <property type="nucleotide sequence ID" value="NZ_BAAAQK010000025.1"/>
</dbReference>
<keyword evidence="2" id="KW-0503">Monooxygenase</keyword>
<dbReference type="SUPFAM" id="SSF48264">
    <property type="entry name" value="Cytochrome P450"/>
    <property type="match status" value="1"/>
</dbReference>
<keyword evidence="2" id="KW-0560">Oxidoreductase</keyword>
<dbReference type="InterPro" id="IPR036396">
    <property type="entry name" value="Cyt_P450_sf"/>
</dbReference>
<organism evidence="3 4">
    <name type="scientific">Pseudonocardia ailaonensis</name>
    <dbReference type="NCBI Taxonomy" id="367279"/>
    <lineage>
        <taxon>Bacteria</taxon>
        <taxon>Bacillati</taxon>
        <taxon>Actinomycetota</taxon>
        <taxon>Actinomycetes</taxon>
        <taxon>Pseudonocardiales</taxon>
        <taxon>Pseudonocardiaceae</taxon>
        <taxon>Pseudonocardia</taxon>
    </lineage>
</organism>
<dbReference type="InterPro" id="IPR001128">
    <property type="entry name" value="Cyt_P450"/>
</dbReference>
<protein>
    <submittedName>
        <fullName evidence="3">Cytochrome P450</fullName>
    </submittedName>
</protein>
<evidence type="ECO:0000256" key="2">
    <source>
        <dbReference type="RuleBase" id="RU000461"/>
    </source>
</evidence>
<keyword evidence="2" id="KW-0349">Heme</keyword>
<keyword evidence="2" id="KW-0479">Metal-binding</keyword>
<accession>A0ABN2NJH7</accession>
<dbReference type="Pfam" id="PF00067">
    <property type="entry name" value="p450"/>
    <property type="match status" value="1"/>
</dbReference>